<proteinExistence type="predicted"/>
<evidence type="ECO:0000313" key="9">
    <source>
        <dbReference type="EMBL" id="KAK4537106.1"/>
    </source>
</evidence>
<feature type="transmembrane region" description="Helical" evidence="7">
    <location>
        <begin position="428"/>
        <end position="449"/>
    </location>
</feature>
<evidence type="ECO:0000256" key="2">
    <source>
        <dbReference type="ARBA" id="ARBA00022448"/>
    </source>
</evidence>
<comment type="caution">
    <text evidence="9">The sequence shown here is derived from an EMBL/GenBank/DDBJ whole genome shotgun (WGS) entry which is preliminary data.</text>
</comment>
<dbReference type="PANTHER" id="PTHR23510">
    <property type="entry name" value="INNER MEMBRANE TRANSPORT PROTEIN YAJR"/>
    <property type="match status" value="1"/>
</dbReference>
<evidence type="ECO:0000256" key="4">
    <source>
        <dbReference type="ARBA" id="ARBA00022989"/>
    </source>
</evidence>
<dbReference type="InterPro" id="IPR020846">
    <property type="entry name" value="MFS_dom"/>
</dbReference>
<feature type="transmembrane region" description="Helical" evidence="7">
    <location>
        <begin position="307"/>
        <end position="325"/>
    </location>
</feature>
<dbReference type="InterPro" id="IPR036259">
    <property type="entry name" value="MFS_trans_sf"/>
</dbReference>
<feature type="compositionally biased region" description="Low complexity" evidence="6">
    <location>
        <begin position="220"/>
        <end position="230"/>
    </location>
</feature>
<feature type="region of interest" description="Disordered" evidence="6">
    <location>
        <begin position="220"/>
        <end position="261"/>
    </location>
</feature>
<accession>A0AAV9IYA0</accession>
<dbReference type="EMBL" id="JANCYW010000011">
    <property type="protein sequence ID" value="KAK4537106.1"/>
    <property type="molecule type" value="Genomic_DNA"/>
</dbReference>
<dbReference type="Proteomes" id="UP001301350">
    <property type="component" value="Unassembled WGS sequence"/>
</dbReference>
<comment type="subcellular location">
    <subcellularLocation>
        <location evidence="1">Endomembrane system</location>
        <topology evidence="1">Multi-pass membrane protein</topology>
    </subcellularLocation>
</comment>
<feature type="transmembrane region" description="Helical" evidence="7">
    <location>
        <begin position="191"/>
        <end position="211"/>
    </location>
</feature>
<dbReference type="GO" id="GO:0022857">
    <property type="term" value="F:transmembrane transporter activity"/>
    <property type="evidence" value="ECO:0007669"/>
    <property type="project" value="InterPro"/>
</dbReference>
<dbReference type="PANTHER" id="PTHR23510:SF3">
    <property type="entry name" value="MAJOR FACILITATOR SUPERFAMILY DOMAIN-CONTAINING PROTEIN 8"/>
    <property type="match status" value="1"/>
</dbReference>
<sequence length="459" mass="48786">MSLMGKDGDTQVLLLGRRPERAVDWRSMLVVYWVIFVSEAARGLVMSSQWPYLLIEFGGTQSELGVLVSSFSLGRMLAAVPWGLASDVMSMRSVLVWCSAVSILGCFGYATAPNYGWLLASRVATGFGCATMSVCRAHVARATAPADRTQHFGYLSGLQFAGFAVMPMVSAVFGMLPKLRLGRLRFDEFRYPGWVLIVLNGVAILALLLLYEDPPSAAAAGDRRGASSADTPSGTVDGQPPAAVHTEVPSERPSRPPSDTAPPGHPDVLVLLICLLINLCFRGVAAEVETVATVNFMNERGTSVETASVYIGALGTLGLFVYLLMKPLSRRFGDFRLMVAGLVMTAAGALVLAGQHRVRLPLPLFLLALGGIWSFGYPVGQTATLSVFSKVLRALPPGGFLGVFSSAGSLARMLFASVAGVLDDRFGVAAPYILAGTVSVLTSVLTASYHKRFLAALTV</sequence>
<organism evidence="9 10">
    <name type="scientific">Cyanidium caldarium</name>
    <name type="common">Red alga</name>
    <dbReference type="NCBI Taxonomy" id="2771"/>
    <lineage>
        <taxon>Eukaryota</taxon>
        <taxon>Rhodophyta</taxon>
        <taxon>Bangiophyceae</taxon>
        <taxon>Cyanidiales</taxon>
        <taxon>Cyanidiaceae</taxon>
        <taxon>Cyanidium</taxon>
    </lineage>
</organism>
<feature type="transmembrane region" description="Helical" evidence="7">
    <location>
        <begin position="360"/>
        <end position="379"/>
    </location>
</feature>
<feature type="transmembrane region" description="Helical" evidence="7">
    <location>
        <begin position="25"/>
        <end position="44"/>
    </location>
</feature>
<feature type="transmembrane region" description="Helical" evidence="7">
    <location>
        <begin position="94"/>
        <end position="112"/>
    </location>
</feature>
<keyword evidence="4 7" id="KW-1133">Transmembrane helix</keyword>
<dbReference type="PRINTS" id="PR01035">
    <property type="entry name" value="TCRTETA"/>
</dbReference>
<dbReference type="SUPFAM" id="SSF103473">
    <property type="entry name" value="MFS general substrate transporter"/>
    <property type="match status" value="1"/>
</dbReference>
<evidence type="ECO:0000259" key="8">
    <source>
        <dbReference type="PROSITE" id="PS50850"/>
    </source>
</evidence>
<dbReference type="Pfam" id="PF07690">
    <property type="entry name" value="MFS_1"/>
    <property type="match status" value="1"/>
</dbReference>
<evidence type="ECO:0000256" key="3">
    <source>
        <dbReference type="ARBA" id="ARBA00022692"/>
    </source>
</evidence>
<dbReference type="InterPro" id="IPR051068">
    <property type="entry name" value="MFS_Domain-Containing_Protein"/>
</dbReference>
<keyword evidence="10" id="KW-1185">Reference proteome</keyword>
<evidence type="ECO:0000256" key="7">
    <source>
        <dbReference type="SAM" id="Phobius"/>
    </source>
</evidence>
<dbReference type="PROSITE" id="PS50850">
    <property type="entry name" value="MFS"/>
    <property type="match status" value="1"/>
</dbReference>
<dbReference type="GO" id="GO:0012505">
    <property type="term" value="C:endomembrane system"/>
    <property type="evidence" value="ECO:0007669"/>
    <property type="project" value="UniProtKB-SubCell"/>
</dbReference>
<feature type="transmembrane region" description="Helical" evidence="7">
    <location>
        <begin position="160"/>
        <end position="179"/>
    </location>
</feature>
<name>A0AAV9IYA0_CYACA</name>
<feature type="transmembrane region" description="Helical" evidence="7">
    <location>
        <begin position="400"/>
        <end position="422"/>
    </location>
</feature>
<feature type="transmembrane region" description="Helical" evidence="7">
    <location>
        <begin position="337"/>
        <end position="354"/>
    </location>
</feature>
<dbReference type="Gene3D" id="1.20.1250.20">
    <property type="entry name" value="MFS general substrate transporter like domains"/>
    <property type="match status" value="1"/>
</dbReference>
<evidence type="ECO:0000256" key="6">
    <source>
        <dbReference type="SAM" id="MobiDB-lite"/>
    </source>
</evidence>
<keyword evidence="5 7" id="KW-0472">Membrane</keyword>
<dbReference type="AlphaFoldDB" id="A0AAV9IYA0"/>
<evidence type="ECO:0000313" key="10">
    <source>
        <dbReference type="Proteomes" id="UP001301350"/>
    </source>
</evidence>
<dbReference type="InterPro" id="IPR001958">
    <property type="entry name" value="Tet-R_TetA/multi-R_MdtG-like"/>
</dbReference>
<keyword evidence="3 7" id="KW-0812">Transmembrane</keyword>
<feature type="domain" description="Major facilitator superfamily (MFS) profile" evidence="8">
    <location>
        <begin position="27"/>
        <end position="454"/>
    </location>
</feature>
<feature type="transmembrane region" description="Helical" evidence="7">
    <location>
        <begin position="64"/>
        <end position="82"/>
    </location>
</feature>
<evidence type="ECO:0000256" key="5">
    <source>
        <dbReference type="ARBA" id="ARBA00023136"/>
    </source>
</evidence>
<gene>
    <name evidence="9" type="ORF">CDCA_CDCA11G3131</name>
</gene>
<dbReference type="InterPro" id="IPR011701">
    <property type="entry name" value="MFS"/>
</dbReference>
<keyword evidence="2" id="KW-0813">Transport</keyword>
<evidence type="ECO:0000256" key="1">
    <source>
        <dbReference type="ARBA" id="ARBA00004127"/>
    </source>
</evidence>
<reference evidence="9 10" key="1">
    <citation type="submission" date="2022-07" db="EMBL/GenBank/DDBJ databases">
        <title>Genome-wide signatures of adaptation to extreme environments.</title>
        <authorList>
            <person name="Cho C.H."/>
            <person name="Yoon H.S."/>
        </authorList>
    </citation>
    <scope>NUCLEOTIDE SEQUENCE [LARGE SCALE GENOMIC DNA]</scope>
    <source>
        <strain evidence="9 10">DBV 063 E5</strain>
    </source>
</reference>
<protein>
    <recommendedName>
        <fullName evidence="8">Major facilitator superfamily (MFS) profile domain-containing protein</fullName>
    </recommendedName>
</protein>